<evidence type="ECO:0000313" key="2">
    <source>
        <dbReference type="Proteomes" id="UP000814128"/>
    </source>
</evidence>
<dbReference type="Proteomes" id="UP000814128">
    <property type="component" value="Unassembled WGS sequence"/>
</dbReference>
<evidence type="ECO:0000313" key="1">
    <source>
        <dbReference type="EMBL" id="KAI0034670.1"/>
    </source>
</evidence>
<dbReference type="EMBL" id="MU273496">
    <property type="protein sequence ID" value="KAI0034670.1"/>
    <property type="molecule type" value="Genomic_DNA"/>
</dbReference>
<protein>
    <submittedName>
        <fullName evidence="1">Uncharacterized protein</fullName>
    </submittedName>
</protein>
<keyword evidence="2" id="KW-1185">Reference proteome</keyword>
<reference evidence="1" key="2">
    <citation type="journal article" date="2022" name="New Phytol.">
        <title>Evolutionary transition to the ectomycorrhizal habit in the genomes of a hyperdiverse lineage of mushroom-forming fungi.</title>
        <authorList>
            <person name="Looney B."/>
            <person name="Miyauchi S."/>
            <person name="Morin E."/>
            <person name="Drula E."/>
            <person name="Courty P.E."/>
            <person name="Kohler A."/>
            <person name="Kuo A."/>
            <person name="LaButti K."/>
            <person name="Pangilinan J."/>
            <person name="Lipzen A."/>
            <person name="Riley R."/>
            <person name="Andreopoulos W."/>
            <person name="He G."/>
            <person name="Johnson J."/>
            <person name="Nolan M."/>
            <person name="Tritt A."/>
            <person name="Barry K.W."/>
            <person name="Grigoriev I.V."/>
            <person name="Nagy L.G."/>
            <person name="Hibbett D."/>
            <person name="Henrissat B."/>
            <person name="Matheny P.B."/>
            <person name="Labbe J."/>
            <person name="Martin F.M."/>
        </authorList>
    </citation>
    <scope>NUCLEOTIDE SEQUENCE</scope>
    <source>
        <strain evidence="1">EC-137</strain>
    </source>
</reference>
<comment type="caution">
    <text evidence="1">The sequence shown here is derived from an EMBL/GenBank/DDBJ whole genome shotgun (WGS) entry which is preliminary data.</text>
</comment>
<gene>
    <name evidence="1" type="ORF">K488DRAFT_83736</name>
</gene>
<proteinExistence type="predicted"/>
<sequence>MSSNPPPAQQPGPPNAVPSFFNTGASPPLIIGFIAIGAFTFGIVVLAIWRRTHSQRLIQTTRPSRVEALKKPHLHEAWIGGESTVDAELRWAEVMPLAAKIERVTAEKRRWFLRGHVAGGELGDNSQDEHRDDAMIEHEGTLEITVLLAMPSPRGEKREKAGVTVELGADDEMDAKYNIELRSCSLSWKDAG</sequence>
<reference evidence="1" key="1">
    <citation type="submission" date="2021-02" db="EMBL/GenBank/DDBJ databases">
        <authorList>
            <consortium name="DOE Joint Genome Institute"/>
            <person name="Ahrendt S."/>
            <person name="Looney B.P."/>
            <person name="Miyauchi S."/>
            <person name="Morin E."/>
            <person name="Drula E."/>
            <person name="Courty P.E."/>
            <person name="Chicoki N."/>
            <person name="Fauchery L."/>
            <person name="Kohler A."/>
            <person name="Kuo A."/>
            <person name="Labutti K."/>
            <person name="Pangilinan J."/>
            <person name="Lipzen A."/>
            <person name="Riley R."/>
            <person name="Andreopoulos W."/>
            <person name="He G."/>
            <person name="Johnson J."/>
            <person name="Barry K.W."/>
            <person name="Grigoriev I.V."/>
            <person name="Nagy L."/>
            <person name="Hibbett D."/>
            <person name="Henrissat B."/>
            <person name="Matheny P.B."/>
            <person name="Labbe J."/>
            <person name="Martin F."/>
        </authorList>
    </citation>
    <scope>NUCLEOTIDE SEQUENCE</scope>
    <source>
        <strain evidence="1">EC-137</strain>
    </source>
</reference>
<accession>A0ACB8QSS9</accession>
<name>A0ACB8QSS9_9AGAM</name>
<organism evidence="1 2">
    <name type="scientific">Vararia minispora EC-137</name>
    <dbReference type="NCBI Taxonomy" id="1314806"/>
    <lineage>
        <taxon>Eukaryota</taxon>
        <taxon>Fungi</taxon>
        <taxon>Dikarya</taxon>
        <taxon>Basidiomycota</taxon>
        <taxon>Agaricomycotina</taxon>
        <taxon>Agaricomycetes</taxon>
        <taxon>Russulales</taxon>
        <taxon>Lachnocladiaceae</taxon>
        <taxon>Vararia</taxon>
    </lineage>
</organism>